<evidence type="ECO:0000313" key="7">
    <source>
        <dbReference type="EMBL" id="GID75396.1"/>
    </source>
</evidence>
<dbReference type="Pfam" id="PF07992">
    <property type="entry name" value="Pyr_redox_2"/>
    <property type="match status" value="1"/>
</dbReference>
<dbReference type="InterPro" id="IPR023753">
    <property type="entry name" value="FAD/NAD-binding_dom"/>
</dbReference>
<gene>
    <name evidence="7" type="primary">ndh_2</name>
    <name evidence="7" type="ORF">Ade02nite_40370</name>
</gene>
<dbReference type="Proteomes" id="UP000609879">
    <property type="component" value="Unassembled WGS sequence"/>
</dbReference>
<dbReference type="InterPro" id="IPR036188">
    <property type="entry name" value="FAD/NAD-bd_sf"/>
</dbReference>
<keyword evidence="8" id="KW-1185">Reference proteome</keyword>
<dbReference type="EMBL" id="BOMI01000077">
    <property type="protein sequence ID" value="GID75396.1"/>
    <property type="molecule type" value="Genomic_DNA"/>
</dbReference>
<keyword evidence="4" id="KW-0274">FAD</keyword>
<evidence type="ECO:0000256" key="1">
    <source>
        <dbReference type="ARBA" id="ARBA00001974"/>
    </source>
</evidence>
<name>A0ABQ3Y5Y5_9ACTN</name>
<accession>A0ABQ3Y5Y5</accession>
<evidence type="ECO:0000259" key="6">
    <source>
        <dbReference type="Pfam" id="PF07992"/>
    </source>
</evidence>
<dbReference type="PRINTS" id="PR00469">
    <property type="entry name" value="PNDRDTASEII"/>
</dbReference>
<dbReference type="PANTHER" id="PTHR42913:SF3">
    <property type="entry name" value="64 KDA MITOCHONDRIAL NADH DEHYDROGENASE (EUROFUNG)"/>
    <property type="match status" value="1"/>
</dbReference>
<evidence type="ECO:0000313" key="8">
    <source>
        <dbReference type="Proteomes" id="UP000609879"/>
    </source>
</evidence>
<keyword evidence="5" id="KW-0560">Oxidoreductase</keyword>
<dbReference type="PRINTS" id="PR00368">
    <property type="entry name" value="FADPNR"/>
</dbReference>
<organism evidence="7 8">
    <name type="scientific">Paractinoplanes deccanensis</name>
    <dbReference type="NCBI Taxonomy" id="113561"/>
    <lineage>
        <taxon>Bacteria</taxon>
        <taxon>Bacillati</taxon>
        <taxon>Actinomycetota</taxon>
        <taxon>Actinomycetes</taxon>
        <taxon>Micromonosporales</taxon>
        <taxon>Micromonosporaceae</taxon>
        <taxon>Paractinoplanes</taxon>
    </lineage>
</organism>
<evidence type="ECO:0000256" key="2">
    <source>
        <dbReference type="ARBA" id="ARBA00005272"/>
    </source>
</evidence>
<dbReference type="RefSeq" id="WP_203765690.1">
    <property type="nucleotide sequence ID" value="NZ_BAAABO010000019.1"/>
</dbReference>
<proteinExistence type="inferred from homology"/>
<comment type="cofactor">
    <cofactor evidence="1">
        <name>FAD</name>
        <dbReference type="ChEBI" id="CHEBI:57692"/>
    </cofactor>
</comment>
<evidence type="ECO:0000256" key="3">
    <source>
        <dbReference type="ARBA" id="ARBA00022630"/>
    </source>
</evidence>
<feature type="domain" description="FAD/NAD(P)-binding" evidence="6">
    <location>
        <begin position="6"/>
        <end position="277"/>
    </location>
</feature>
<evidence type="ECO:0000256" key="5">
    <source>
        <dbReference type="ARBA" id="ARBA00023002"/>
    </source>
</evidence>
<sequence>MAGSTRVVVIGGGFAGVMAANRLTQRDDVAVTVVNPRAEFVVRLRLHQLVAGTHDAVVEYREVLADGVRLVVDSVTEIDAAGRSVTLAEGGVVAYDYLIYAVGSGSAEGLVPGAAEFAYPMATLEAARRVRAVIDGLPAGAGVTVVGAGPTGIETAAELAEQGHRVSLACGGALGAYLHPRARRAAAKSLARVGVRVIDGPGSKVTEVLRDGVRLGDGRTVPGAVTIWTAGFGVPDLAARSGLATDAVGRLLTDETLTSVNDERIVAAGDAVAPSGVPYRMSAYTAGCLGAHAADTVLRRMASLPPEPMTVFFGAMCVGLGHHAGIYQLAGRDDTAIGVYVGGRLGAKLKALTYKFAVKHLVNEAGKPGSYTWLGNNKRQQLLAEATPERAGADSA</sequence>
<dbReference type="InterPro" id="IPR051169">
    <property type="entry name" value="NADH-Q_oxidoreductase"/>
</dbReference>
<evidence type="ECO:0000256" key="4">
    <source>
        <dbReference type="ARBA" id="ARBA00022827"/>
    </source>
</evidence>
<dbReference type="Gene3D" id="3.50.50.100">
    <property type="match status" value="1"/>
</dbReference>
<reference evidence="7 8" key="1">
    <citation type="submission" date="2021-01" db="EMBL/GenBank/DDBJ databases">
        <title>Whole genome shotgun sequence of Actinoplanes deccanensis NBRC 13994.</title>
        <authorList>
            <person name="Komaki H."/>
            <person name="Tamura T."/>
        </authorList>
    </citation>
    <scope>NUCLEOTIDE SEQUENCE [LARGE SCALE GENOMIC DNA]</scope>
    <source>
        <strain evidence="7 8">NBRC 13994</strain>
    </source>
</reference>
<keyword evidence="3" id="KW-0285">Flavoprotein</keyword>
<comment type="similarity">
    <text evidence="2">Belongs to the NADH dehydrogenase family.</text>
</comment>
<dbReference type="PANTHER" id="PTHR42913">
    <property type="entry name" value="APOPTOSIS-INDUCING FACTOR 1"/>
    <property type="match status" value="1"/>
</dbReference>
<comment type="caution">
    <text evidence="7">The sequence shown here is derived from an EMBL/GenBank/DDBJ whole genome shotgun (WGS) entry which is preliminary data.</text>
</comment>
<dbReference type="SUPFAM" id="SSF51905">
    <property type="entry name" value="FAD/NAD(P)-binding domain"/>
    <property type="match status" value="2"/>
</dbReference>
<protein>
    <submittedName>
        <fullName evidence="7">NADH dehydrogenase</fullName>
    </submittedName>
</protein>